<dbReference type="EC" id="2.5.1.18" evidence="1"/>
<dbReference type="Gene3D" id="1.20.1050.10">
    <property type="match status" value="1"/>
</dbReference>
<reference evidence="6 7" key="1">
    <citation type="submission" date="2017-05" db="EMBL/GenBank/DDBJ databases">
        <title>Genome Analysis of Maritalea myrionectae HL2708#5.</title>
        <authorList>
            <consortium name="Cotde Inc.-PKNU"/>
            <person name="Jang D."/>
            <person name="Oh H.-M."/>
        </authorList>
    </citation>
    <scope>NUCLEOTIDE SEQUENCE [LARGE SCALE GENOMIC DNA]</scope>
    <source>
        <strain evidence="6 7">HL2708#5</strain>
    </source>
</reference>
<dbReference type="SFLD" id="SFLDG01152">
    <property type="entry name" value="Main.3:_Omega-_and_Tau-like"/>
    <property type="match status" value="1"/>
</dbReference>
<dbReference type="CDD" id="cd00299">
    <property type="entry name" value="GST_C_family"/>
    <property type="match status" value="1"/>
</dbReference>
<dbReference type="SFLD" id="SFLDG00358">
    <property type="entry name" value="Main_(cytGST)"/>
    <property type="match status" value="1"/>
</dbReference>
<sequence length="218" mass="24725">MSLKLVSHYLCPYVQRAIIALSEKQVPFEKEYIDLGDKPDWFVKKSPLGKTPLLIADDAAIFESAVIVEYLEDTQKNPLHPADALERAQHRAWVEFGSSILSDIAGLYSAKDKVGFDQQIAKIKDKFARLEPVLGDGPFFAGEKFSVVDASFGPIFRYFDVFDEIEDFGFFVDLPKVRAWRTALTERPSVMNAVAPQYPAQLRSFLKKRDSYISTKIH</sequence>
<dbReference type="InterPro" id="IPR045073">
    <property type="entry name" value="Omega/Tau-like"/>
</dbReference>
<dbReference type="RefSeq" id="WP_117396617.1">
    <property type="nucleotide sequence ID" value="NZ_CP021330.1"/>
</dbReference>
<dbReference type="Pfam" id="PF13410">
    <property type="entry name" value="GST_C_2"/>
    <property type="match status" value="1"/>
</dbReference>
<dbReference type="Gene3D" id="3.40.30.10">
    <property type="entry name" value="Glutaredoxin"/>
    <property type="match status" value="1"/>
</dbReference>
<organism evidence="6 7">
    <name type="scientific">Maritalea myrionectae</name>
    <dbReference type="NCBI Taxonomy" id="454601"/>
    <lineage>
        <taxon>Bacteria</taxon>
        <taxon>Pseudomonadati</taxon>
        <taxon>Pseudomonadota</taxon>
        <taxon>Alphaproteobacteria</taxon>
        <taxon>Hyphomicrobiales</taxon>
        <taxon>Devosiaceae</taxon>
        <taxon>Maritalea</taxon>
    </lineage>
</organism>
<dbReference type="Proteomes" id="UP000258927">
    <property type="component" value="Chromosome"/>
</dbReference>
<name>A0A2R4MIL3_9HYPH</name>
<evidence type="ECO:0000256" key="1">
    <source>
        <dbReference type="ARBA" id="ARBA00012452"/>
    </source>
</evidence>
<dbReference type="InterPro" id="IPR036282">
    <property type="entry name" value="Glutathione-S-Trfase_C_sf"/>
</dbReference>
<evidence type="ECO:0000313" key="7">
    <source>
        <dbReference type="Proteomes" id="UP000258927"/>
    </source>
</evidence>
<proteinExistence type="predicted"/>
<protein>
    <recommendedName>
        <fullName evidence="1">glutathione transferase</fullName>
        <ecNumber evidence="1">2.5.1.18</ecNumber>
    </recommendedName>
</protein>
<feature type="domain" description="GST C-terminal" evidence="5">
    <location>
        <begin position="83"/>
        <end position="202"/>
    </location>
</feature>
<dbReference type="PANTHER" id="PTHR43968">
    <property type="match status" value="1"/>
</dbReference>
<comment type="catalytic activity">
    <reaction evidence="3">
        <text>RX + glutathione = an S-substituted glutathione + a halide anion + H(+)</text>
        <dbReference type="Rhea" id="RHEA:16437"/>
        <dbReference type="ChEBI" id="CHEBI:15378"/>
        <dbReference type="ChEBI" id="CHEBI:16042"/>
        <dbReference type="ChEBI" id="CHEBI:17792"/>
        <dbReference type="ChEBI" id="CHEBI:57925"/>
        <dbReference type="ChEBI" id="CHEBI:90779"/>
        <dbReference type="EC" id="2.5.1.18"/>
    </reaction>
</comment>
<evidence type="ECO:0000259" key="4">
    <source>
        <dbReference type="PROSITE" id="PS50404"/>
    </source>
</evidence>
<dbReference type="InterPro" id="IPR010987">
    <property type="entry name" value="Glutathione-S-Trfase_C-like"/>
</dbReference>
<evidence type="ECO:0000256" key="3">
    <source>
        <dbReference type="ARBA" id="ARBA00047960"/>
    </source>
</evidence>
<keyword evidence="7" id="KW-1185">Reference proteome</keyword>
<dbReference type="PANTHER" id="PTHR43968:SF6">
    <property type="entry name" value="GLUTATHIONE S-TRANSFERASE OMEGA"/>
    <property type="match status" value="1"/>
</dbReference>
<evidence type="ECO:0000256" key="2">
    <source>
        <dbReference type="ARBA" id="ARBA00022679"/>
    </source>
</evidence>
<dbReference type="PROSITE" id="PS50405">
    <property type="entry name" value="GST_CTER"/>
    <property type="match status" value="1"/>
</dbReference>
<dbReference type="SUPFAM" id="SSF52833">
    <property type="entry name" value="Thioredoxin-like"/>
    <property type="match status" value="1"/>
</dbReference>
<dbReference type="EMBL" id="CP021330">
    <property type="protein sequence ID" value="AVX05861.1"/>
    <property type="molecule type" value="Genomic_DNA"/>
</dbReference>
<dbReference type="PROSITE" id="PS50404">
    <property type="entry name" value="GST_NTER"/>
    <property type="match status" value="1"/>
</dbReference>
<gene>
    <name evidence="6" type="ORF">MXMO3_03356</name>
</gene>
<dbReference type="KEGG" id="mmyr:MXMO3_03356"/>
<accession>A0A2R4MIL3</accession>
<keyword evidence="2 6" id="KW-0808">Transferase</keyword>
<dbReference type="SUPFAM" id="SSF47616">
    <property type="entry name" value="GST C-terminal domain-like"/>
    <property type="match status" value="1"/>
</dbReference>
<feature type="domain" description="GST N-terminal" evidence="4">
    <location>
        <begin position="1"/>
        <end position="79"/>
    </location>
</feature>
<dbReference type="GO" id="GO:0005737">
    <property type="term" value="C:cytoplasm"/>
    <property type="evidence" value="ECO:0007669"/>
    <property type="project" value="TreeGrafter"/>
</dbReference>
<evidence type="ECO:0000259" key="5">
    <source>
        <dbReference type="PROSITE" id="PS50405"/>
    </source>
</evidence>
<dbReference type="InterPro" id="IPR050983">
    <property type="entry name" value="GST_Omega/HSP26"/>
</dbReference>
<dbReference type="InterPro" id="IPR040079">
    <property type="entry name" value="Glutathione_S-Trfase"/>
</dbReference>
<dbReference type="AlphaFoldDB" id="A0A2R4MIL3"/>
<dbReference type="STRING" id="1122213.GCA_000423365_01119"/>
<evidence type="ECO:0000313" key="6">
    <source>
        <dbReference type="EMBL" id="AVX05861.1"/>
    </source>
</evidence>
<dbReference type="InterPro" id="IPR036249">
    <property type="entry name" value="Thioredoxin-like_sf"/>
</dbReference>
<dbReference type="GO" id="GO:0004364">
    <property type="term" value="F:glutathione transferase activity"/>
    <property type="evidence" value="ECO:0007669"/>
    <property type="project" value="UniProtKB-EC"/>
</dbReference>
<dbReference type="InterPro" id="IPR004045">
    <property type="entry name" value="Glutathione_S-Trfase_N"/>
</dbReference>
<dbReference type="Pfam" id="PF13417">
    <property type="entry name" value="GST_N_3"/>
    <property type="match status" value="1"/>
</dbReference>
<dbReference type="SFLD" id="SFLDS00019">
    <property type="entry name" value="Glutathione_Transferase_(cytos"/>
    <property type="match status" value="1"/>
</dbReference>